<dbReference type="Pfam" id="PF14508">
    <property type="entry name" value="GH97_N"/>
    <property type="match status" value="1"/>
</dbReference>
<dbReference type="PANTHER" id="PTHR35803">
    <property type="entry name" value="GLUCAN 1,4-ALPHA-GLUCOSIDASE SUSB-RELATED"/>
    <property type="match status" value="1"/>
</dbReference>
<gene>
    <name evidence="10" type="ORF">SAMN04487907_101873</name>
</gene>
<evidence type="ECO:0000313" key="11">
    <source>
        <dbReference type="Proteomes" id="UP000199438"/>
    </source>
</evidence>
<dbReference type="Pfam" id="PF14509">
    <property type="entry name" value="GH97_C"/>
    <property type="match status" value="1"/>
</dbReference>
<dbReference type="InterPro" id="IPR013785">
    <property type="entry name" value="Aldolase_TIM"/>
</dbReference>
<dbReference type="InterPro" id="IPR029486">
    <property type="entry name" value="GH97_N"/>
</dbReference>
<dbReference type="EMBL" id="FOKV01000001">
    <property type="protein sequence ID" value="SFB84176.1"/>
    <property type="molecule type" value="Genomic_DNA"/>
</dbReference>
<dbReference type="InterPro" id="IPR019563">
    <property type="entry name" value="GH97_catalytic"/>
</dbReference>
<dbReference type="InterPro" id="IPR014718">
    <property type="entry name" value="GH-type_carb-bd"/>
</dbReference>
<dbReference type="Proteomes" id="UP000199438">
    <property type="component" value="Unassembled WGS sequence"/>
</dbReference>
<evidence type="ECO:0000256" key="4">
    <source>
        <dbReference type="ARBA" id="ARBA00022837"/>
    </source>
</evidence>
<proteinExistence type="predicted"/>
<dbReference type="InterPro" id="IPR029483">
    <property type="entry name" value="GH97_C"/>
</dbReference>
<accession>A0A1I1EBR2</accession>
<evidence type="ECO:0000259" key="9">
    <source>
        <dbReference type="Pfam" id="PF14509"/>
    </source>
</evidence>
<feature type="domain" description="Glycosyl-hydrolase 97 C-terminal oligomerisation" evidence="9">
    <location>
        <begin position="557"/>
        <end position="654"/>
    </location>
</feature>
<dbReference type="RefSeq" id="WP_092540125.1">
    <property type="nucleotide sequence ID" value="NZ_FOKV01000001.1"/>
</dbReference>
<dbReference type="InterPro" id="IPR013780">
    <property type="entry name" value="Glyco_hydro_b"/>
</dbReference>
<keyword evidence="3" id="KW-0378">Hydrolase</keyword>
<evidence type="ECO:0000259" key="7">
    <source>
        <dbReference type="Pfam" id="PF10566"/>
    </source>
</evidence>
<evidence type="ECO:0000256" key="1">
    <source>
        <dbReference type="ARBA" id="ARBA00001913"/>
    </source>
</evidence>
<evidence type="ECO:0000256" key="2">
    <source>
        <dbReference type="ARBA" id="ARBA00011245"/>
    </source>
</evidence>
<dbReference type="InterPro" id="IPR017853">
    <property type="entry name" value="GH"/>
</dbReference>
<dbReference type="AlphaFoldDB" id="A0A1I1EBR2"/>
<comment type="subunit">
    <text evidence="2">Monomer.</text>
</comment>
<feature type="chain" id="PRO_5011600405" evidence="6">
    <location>
        <begin position="24"/>
        <end position="656"/>
    </location>
</feature>
<keyword evidence="6" id="KW-0732">Signal</keyword>
<dbReference type="Gene3D" id="2.70.98.10">
    <property type="match status" value="1"/>
</dbReference>
<evidence type="ECO:0000313" key="10">
    <source>
        <dbReference type="EMBL" id="SFB84176.1"/>
    </source>
</evidence>
<keyword evidence="11" id="KW-1185">Reference proteome</keyword>
<dbReference type="SUPFAM" id="SSF51445">
    <property type="entry name" value="(Trans)glycosidases"/>
    <property type="match status" value="1"/>
</dbReference>
<evidence type="ECO:0000256" key="3">
    <source>
        <dbReference type="ARBA" id="ARBA00022801"/>
    </source>
</evidence>
<sequence>MRFQNIRCTLALIALLLSLKSVSQEFSISSPNKETEVKINIAENISFSVYKNTKLILPQATISIDVNSNTLGSNPIIKKTKNNSVHNNIQVPIPLKSKNIIENFNELNLYFKQDFYLSFRVYNEGFAYRFNTTFKNDITIDNEQLDLKFPKSTTSLFPYEKSTYSHYEQTFTQVAIDTLEKGKFGAMPILFKADEMNILISEADLYDYPNLFLESDGNGNLKAKFPKAVAKTEPVEGSSGDRNLVITEEFPYIAKTKGTRSLPWRVFIASARDKDLIEQDLVYLLSRPSELKNIDWVKPGKIAWDWYNANNLYDVNFKAGLNTETYKYYIDFAADYGLEYVILDEGWTKSTTEILEFNPEINVKELIAYGKKKNVGIILWCLWKPLDANMEQILDTYADWGAVGIKTDFMQRADQEMVNSYEKIAKECAKRKLLVDFHGAYKPSGLRRAYPNVISYEGVHGNENNKWIDDVTPTHNLILPFTRNAIGPMDYTPGAMRNAQLKNHAVIFDRPMSMGTRAHQAAMYVIYESGLQMLCDSPSSYLKDKKTVEVISKIPTVWDKTKVIEAKIGEYLTIVRNNGKNWYLGSMTDWSEHELDLKLDFLTDGANYEATILKDGLNANHYAEDYEVEKIRVDRTSNLHLNLAKGGGVLIIFKQV</sequence>
<dbReference type="STRING" id="1334022.SAMN04487907_101873"/>
<evidence type="ECO:0000256" key="6">
    <source>
        <dbReference type="SAM" id="SignalP"/>
    </source>
</evidence>
<dbReference type="Gene3D" id="2.60.40.1180">
    <property type="entry name" value="Golgi alpha-mannosidase II"/>
    <property type="match status" value="1"/>
</dbReference>
<feature type="domain" description="Glycosyl-hydrolase 97 N-terminal" evidence="8">
    <location>
        <begin position="28"/>
        <end position="288"/>
    </location>
</feature>
<dbReference type="InterPro" id="IPR052720">
    <property type="entry name" value="Glycosyl_hydrolase_97"/>
</dbReference>
<feature type="domain" description="Glycosyl-hydrolase 97 catalytic" evidence="7">
    <location>
        <begin position="306"/>
        <end position="459"/>
    </location>
</feature>
<reference evidence="11" key="1">
    <citation type="submission" date="2016-10" db="EMBL/GenBank/DDBJ databases">
        <authorList>
            <person name="Varghese N."/>
            <person name="Submissions S."/>
        </authorList>
    </citation>
    <scope>NUCLEOTIDE SEQUENCE [LARGE SCALE GENOMIC DNA]</scope>
    <source>
        <strain evidence="11">DSM 24499</strain>
    </source>
</reference>
<dbReference type="GO" id="GO:0016798">
    <property type="term" value="F:hydrolase activity, acting on glycosyl bonds"/>
    <property type="evidence" value="ECO:0007669"/>
    <property type="project" value="UniProtKB-KW"/>
</dbReference>
<comment type="cofactor">
    <cofactor evidence="1">
        <name>Ca(2+)</name>
        <dbReference type="ChEBI" id="CHEBI:29108"/>
    </cofactor>
</comment>
<organism evidence="10 11">
    <name type="scientific">Zunongwangia mangrovi</name>
    <dbReference type="NCBI Taxonomy" id="1334022"/>
    <lineage>
        <taxon>Bacteria</taxon>
        <taxon>Pseudomonadati</taxon>
        <taxon>Bacteroidota</taxon>
        <taxon>Flavobacteriia</taxon>
        <taxon>Flavobacteriales</taxon>
        <taxon>Flavobacteriaceae</taxon>
        <taxon>Zunongwangia</taxon>
    </lineage>
</organism>
<name>A0A1I1EBR2_9FLAO</name>
<protein>
    <submittedName>
        <fullName evidence="10">Alpha-glucosidase</fullName>
    </submittedName>
</protein>
<dbReference type="Pfam" id="PF10566">
    <property type="entry name" value="Glyco_hydro_97"/>
    <property type="match status" value="1"/>
</dbReference>
<dbReference type="Gene3D" id="3.20.20.70">
    <property type="entry name" value="Aldolase class I"/>
    <property type="match status" value="1"/>
</dbReference>
<evidence type="ECO:0000256" key="5">
    <source>
        <dbReference type="ARBA" id="ARBA00023295"/>
    </source>
</evidence>
<keyword evidence="4" id="KW-0106">Calcium</keyword>
<dbReference type="PANTHER" id="PTHR35803:SF2">
    <property type="entry name" value="RETAINING ALPHA-GALACTOSIDASE"/>
    <property type="match status" value="1"/>
</dbReference>
<keyword evidence="5" id="KW-0326">Glycosidase</keyword>
<feature type="signal peptide" evidence="6">
    <location>
        <begin position="1"/>
        <end position="23"/>
    </location>
</feature>
<dbReference type="OrthoDB" id="57532at2"/>
<evidence type="ECO:0000259" key="8">
    <source>
        <dbReference type="Pfam" id="PF14508"/>
    </source>
</evidence>
<dbReference type="GO" id="GO:0030246">
    <property type="term" value="F:carbohydrate binding"/>
    <property type="evidence" value="ECO:0007669"/>
    <property type="project" value="InterPro"/>
</dbReference>